<reference evidence="3" key="1">
    <citation type="journal article" date="2005" name="Nature">
        <title>The map-based sequence of the rice genome.</title>
        <authorList>
            <consortium name="International rice genome sequencing project (IRGSP)"/>
            <person name="Matsumoto T."/>
            <person name="Wu J."/>
            <person name="Kanamori H."/>
            <person name="Katayose Y."/>
            <person name="Fujisawa M."/>
            <person name="Namiki N."/>
            <person name="Mizuno H."/>
            <person name="Yamamoto K."/>
            <person name="Antonio B.A."/>
            <person name="Baba T."/>
            <person name="Sakata K."/>
            <person name="Nagamura Y."/>
            <person name="Aoki H."/>
            <person name="Arikawa K."/>
            <person name="Arita K."/>
            <person name="Bito T."/>
            <person name="Chiden Y."/>
            <person name="Fujitsuka N."/>
            <person name="Fukunaka R."/>
            <person name="Hamada M."/>
            <person name="Harada C."/>
            <person name="Hayashi A."/>
            <person name="Hijishita S."/>
            <person name="Honda M."/>
            <person name="Hosokawa S."/>
            <person name="Ichikawa Y."/>
            <person name="Idonuma A."/>
            <person name="Iijima M."/>
            <person name="Ikeda M."/>
            <person name="Ikeno M."/>
            <person name="Ito K."/>
            <person name="Ito S."/>
            <person name="Ito T."/>
            <person name="Ito Y."/>
            <person name="Ito Y."/>
            <person name="Iwabuchi A."/>
            <person name="Kamiya K."/>
            <person name="Karasawa W."/>
            <person name="Kurita K."/>
            <person name="Katagiri S."/>
            <person name="Kikuta A."/>
            <person name="Kobayashi H."/>
            <person name="Kobayashi N."/>
            <person name="Machita K."/>
            <person name="Maehara T."/>
            <person name="Masukawa M."/>
            <person name="Mizubayashi T."/>
            <person name="Mukai Y."/>
            <person name="Nagasaki H."/>
            <person name="Nagata Y."/>
            <person name="Naito S."/>
            <person name="Nakashima M."/>
            <person name="Nakama Y."/>
            <person name="Nakamichi Y."/>
            <person name="Nakamura M."/>
            <person name="Meguro A."/>
            <person name="Negishi M."/>
            <person name="Ohta I."/>
            <person name="Ohta T."/>
            <person name="Okamoto M."/>
            <person name="Ono N."/>
            <person name="Saji S."/>
            <person name="Sakaguchi M."/>
            <person name="Sakai K."/>
            <person name="Shibata M."/>
            <person name="Shimokawa T."/>
            <person name="Song J."/>
            <person name="Takazaki Y."/>
            <person name="Terasawa K."/>
            <person name="Tsugane M."/>
            <person name="Tsuji K."/>
            <person name="Ueda S."/>
            <person name="Waki K."/>
            <person name="Yamagata H."/>
            <person name="Yamamoto M."/>
            <person name="Yamamoto S."/>
            <person name="Yamane H."/>
            <person name="Yoshiki S."/>
            <person name="Yoshihara R."/>
            <person name="Yukawa K."/>
            <person name="Zhong H."/>
            <person name="Yano M."/>
            <person name="Yuan Q."/>
            <person name="Ouyang S."/>
            <person name="Liu J."/>
            <person name="Jones K.M."/>
            <person name="Gansberger K."/>
            <person name="Moffat K."/>
            <person name="Hill J."/>
            <person name="Bera J."/>
            <person name="Fadrosh D."/>
            <person name="Jin S."/>
            <person name="Johri S."/>
            <person name="Kim M."/>
            <person name="Overton L."/>
            <person name="Reardon M."/>
            <person name="Tsitrin T."/>
            <person name="Vuong H."/>
            <person name="Weaver B."/>
            <person name="Ciecko A."/>
            <person name="Tallon L."/>
            <person name="Jackson J."/>
            <person name="Pai G."/>
            <person name="Aken S.V."/>
            <person name="Utterback T."/>
            <person name="Reidmuller S."/>
            <person name="Feldblyum T."/>
            <person name="Hsiao J."/>
            <person name="Zismann V."/>
            <person name="Iobst S."/>
            <person name="de Vazeille A.R."/>
            <person name="Buell C.R."/>
            <person name="Ying K."/>
            <person name="Li Y."/>
            <person name="Lu T."/>
            <person name="Huang Y."/>
            <person name="Zhao Q."/>
            <person name="Feng Q."/>
            <person name="Zhang L."/>
            <person name="Zhu J."/>
            <person name="Weng Q."/>
            <person name="Mu J."/>
            <person name="Lu Y."/>
            <person name="Fan D."/>
            <person name="Liu Y."/>
            <person name="Guan J."/>
            <person name="Zhang Y."/>
            <person name="Yu S."/>
            <person name="Liu X."/>
            <person name="Zhang Y."/>
            <person name="Hong G."/>
            <person name="Han B."/>
            <person name="Choisne N."/>
            <person name="Demange N."/>
            <person name="Orjeda G."/>
            <person name="Samain S."/>
            <person name="Cattolico L."/>
            <person name="Pelletier E."/>
            <person name="Couloux A."/>
            <person name="Segurens B."/>
            <person name="Wincker P."/>
            <person name="D'Hont A."/>
            <person name="Scarpelli C."/>
            <person name="Weissenbach J."/>
            <person name="Salanoubat M."/>
            <person name="Quetier F."/>
            <person name="Yu Y."/>
            <person name="Kim H.R."/>
            <person name="Rambo T."/>
            <person name="Currie J."/>
            <person name="Collura K."/>
            <person name="Luo M."/>
            <person name="Yang T."/>
            <person name="Ammiraju J.S.S."/>
            <person name="Engler F."/>
            <person name="Soderlund C."/>
            <person name="Wing R.A."/>
            <person name="Palmer L.E."/>
            <person name="de la Bastide M."/>
            <person name="Spiegel L."/>
            <person name="Nascimento L."/>
            <person name="Zutavern T."/>
            <person name="O'Shaughnessy A."/>
            <person name="Dike S."/>
            <person name="Dedhia N."/>
            <person name="Preston R."/>
            <person name="Balija V."/>
            <person name="McCombie W.R."/>
            <person name="Chow T."/>
            <person name="Chen H."/>
            <person name="Chung M."/>
            <person name="Chen C."/>
            <person name="Shaw J."/>
            <person name="Wu H."/>
            <person name="Hsiao K."/>
            <person name="Chao Y."/>
            <person name="Chu M."/>
            <person name="Cheng C."/>
            <person name="Hour A."/>
            <person name="Lee P."/>
            <person name="Lin S."/>
            <person name="Lin Y."/>
            <person name="Liou J."/>
            <person name="Liu S."/>
            <person name="Hsing Y."/>
            <person name="Raghuvanshi S."/>
            <person name="Mohanty A."/>
            <person name="Bharti A.K."/>
            <person name="Gaur A."/>
            <person name="Gupta V."/>
            <person name="Kumar D."/>
            <person name="Ravi V."/>
            <person name="Vij S."/>
            <person name="Kapur A."/>
            <person name="Khurana P."/>
            <person name="Khurana P."/>
            <person name="Khurana J.P."/>
            <person name="Tyagi A.K."/>
            <person name="Gaikwad K."/>
            <person name="Singh A."/>
            <person name="Dalal V."/>
            <person name="Srivastava S."/>
            <person name="Dixit A."/>
            <person name="Pal A.K."/>
            <person name="Ghazi I.A."/>
            <person name="Yadav M."/>
            <person name="Pandit A."/>
            <person name="Bhargava A."/>
            <person name="Sureshbabu K."/>
            <person name="Batra K."/>
            <person name="Sharma T.R."/>
            <person name="Mohapatra T."/>
            <person name="Singh N.K."/>
            <person name="Messing J."/>
            <person name="Nelson A.B."/>
            <person name="Fuks G."/>
            <person name="Kavchok S."/>
            <person name="Keizer G."/>
            <person name="Linton E."/>
            <person name="Llaca V."/>
            <person name="Song R."/>
            <person name="Tanyolac B."/>
            <person name="Young S."/>
            <person name="Ho-Il K."/>
            <person name="Hahn J.H."/>
            <person name="Sangsakoo G."/>
            <person name="Vanavichit A."/>
            <person name="de Mattos Luiz.A.T."/>
            <person name="Zimmer P.D."/>
            <person name="Malone G."/>
            <person name="Dellagostin O."/>
            <person name="de Oliveira A.C."/>
            <person name="Bevan M."/>
            <person name="Bancroft I."/>
            <person name="Minx P."/>
            <person name="Cordum H."/>
            <person name="Wilson R."/>
            <person name="Cheng Z."/>
            <person name="Jin W."/>
            <person name="Jiang J."/>
            <person name="Leong S.A."/>
            <person name="Iwama H."/>
            <person name="Gojobori T."/>
            <person name="Itoh T."/>
            <person name="Niimura Y."/>
            <person name="Fujii Y."/>
            <person name="Habara T."/>
            <person name="Sakai H."/>
            <person name="Sato Y."/>
            <person name="Wilson G."/>
            <person name="Kumar K."/>
            <person name="McCouch S."/>
            <person name="Juretic N."/>
            <person name="Hoen D."/>
            <person name="Wright S."/>
            <person name="Bruskiewich R."/>
            <person name="Bureau T."/>
            <person name="Miyao A."/>
            <person name="Hirochika H."/>
            <person name="Nishikawa T."/>
            <person name="Kadowaki K."/>
            <person name="Sugiura M."/>
            <person name="Burr B."/>
            <person name="Sasaki T."/>
        </authorList>
    </citation>
    <scope>NUCLEOTIDE SEQUENCE [LARGE SCALE GENOMIC DNA]</scope>
    <source>
        <strain evidence="3">cv. Nipponbare</strain>
    </source>
</reference>
<dbReference type="Proteomes" id="UP000000763">
    <property type="component" value="Chromosome 6"/>
</dbReference>
<feature type="compositionally biased region" description="Basic and acidic residues" evidence="1">
    <location>
        <begin position="29"/>
        <end position="38"/>
    </location>
</feature>
<reference evidence="3" key="2">
    <citation type="journal article" date="2008" name="Nucleic Acids Res.">
        <title>The rice annotation project database (RAP-DB): 2008 update.</title>
        <authorList>
            <consortium name="The rice annotation project (RAP)"/>
        </authorList>
    </citation>
    <scope>GENOME REANNOTATION</scope>
    <source>
        <strain evidence="3">cv. Nipponbare</strain>
    </source>
</reference>
<gene>
    <name evidence="2" type="primary">OSJNBa0077L03.23</name>
</gene>
<dbReference type="AlphaFoldDB" id="Q5Z5Q2"/>
<organism evidence="2 3">
    <name type="scientific">Oryza sativa subsp. japonica</name>
    <name type="common">Rice</name>
    <dbReference type="NCBI Taxonomy" id="39947"/>
    <lineage>
        <taxon>Eukaryota</taxon>
        <taxon>Viridiplantae</taxon>
        <taxon>Streptophyta</taxon>
        <taxon>Embryophyta</taxon>
        <taxon>Tracheophyta</taxon>
        <taxon>Spermatophyta</taxon>
        <taxon>Magnoliopsida</taxon>
        <taxon>Liliopsida</taxon>
        <taxon>Poales</taxon>
        <taxon>Poaceae</taxon>
        <taxon>BOP clade</taxon>
        <taxon>Oryzoideae</taxon>
        <taxon>Oryzeae</taxon>
        <taxon>Oryzinae</taxon>
        <taxon>Oryza</taxon>
        <taxon>Oryza sativa</taxon>
    </lineage>
</organism>
<accession>Q5Z5Q2</accession>
<evidence type="ECO:0000313" key="3">
    <source>
        <dbReference type="Proteomes" id="UP000000763"/>
    </source>
</evidence>
<evidence type="ECO:0000256" key="1">
    <source>
        <dbReference type="SAM" id="MobiDB-lite"/>
    </source>
</evidence>
<evidence type="ECO:0000313" key="2">
    <source>
        <dbReference type="EMBL" id="BAD62015.1"/>
    </source>
</evidence>
<sequence length="111" mass="11839">MTLASERGDRCRAVVVVTRRLVGVDAQRERERERERLAARNGGSGFGRASSGCGGSLSRAASAFTWLLPGGSGLVGLEMTTSVSHANYSIKCSQGEEMKRRSAESLGNFSE</sequence>
<feature type="region of interest" description="Disordered" evidence="1">
    <location>
        <begin position="29"/>
        <end position="56"/>
    </location>
</feature>
<dbReference type="EMBL" id="AP005492">
    <property type="protein sequence ID" value="BAD62015.1"/>
    <property type="molecule type" value="Genomic_DNA"/>
</dbReference>
<protein>
    <submittedName>
        <fullName evidence="2">Uncharacterized protein</fullName>
    </submittedName>
</protein>
<name>Q5Z5Q2_ORYSJ</name>
<proteinExistence type="predicted"/>